<dbReference type="InterPro" id="IPR047939">
    <property type="entry name" value="BREX_1_PglX"/>
</dbReference>
<dbReference type="InterPro" id="IPR011639">
    <property type="entry name" value="MethylTrfase_TaqI-like_dom"/>
</dbReference>
<dbReference type="EMBL" id="RDCJ01000114">
    <property type="protein sequence ID" value="RMW43347.1"/>
    <property type="molecule type" value="Genomic_DNA"/>
</dbReference>
<dbReference type="InterPro" id="IPR002052">
    <property type="entry name" value="DNA_methylase_N6_adenine_CS"/>
</dbReference>
<keyword evidence="3" id="KW-0808">Transferase</keyword>
<evidence type="ECO:0000313" key="7">
    <source>
        <dbReference type="EMBL" id="RMW43347.1"/>
    </source>
</evidence>
<dbReference type="GO" id="GO:0009007">
    <property type="term" value="F:site-specific DNA-methyltransferase (adenine-specific) activity"/>
    <property type="evidence" value="ECO:0007669"/>
    <property type="project" value="UniProtKB-EC"/>
</dbReference>
<evidence type="ECO:0000256" key="2">
    <source>
        <dbReference type="ARBA" id="ARBA00022603"/>
    </source>
</evidence>
<dbReference type="PANTHER" id="PTHR33841">
    <property type="entry name" value="DNA METHYLTRANSFERASE YEEA-RELATED"/>
    <property type="match status" value="1"/>
</dbReference>
<evidence type="ECO:0000256" key="1">
    <source>
        <dbReference type="ARBA" id="ARBA00011900"/>
    </source>
</evidence>
<sequence>MQHLIHDISEADFDVNQGGQVEIIGWLYQYYNTEPKDVAISQPKSHKFRNIEIASATQIFTPDWIVKYMVQNSLGKLWIQHLLLRNDSLTEKQLAEQFQWQYYMEDGPQSEEGHNQVLESEKSLKNLRVQDIKFIDPAMGSGHILVYAFEVLMDIYLSEGFSKREAAEQIMNNNVHGLDIDTRAFQLSYFAVMMKARQYNRRILSTEHSLNVLCIPDTQDLNLENFDPLFERLTEGSSAMLKKLIVDFQHGDEFGSLITEERIDFSALTSELDQLNQNQLSFVLIPLIEKANAIIEVAKVLSQSYHVVIANPPYMGSSRMSSVLAKFAKKEYPNSKSDLFSMFIERWNNAILPGGYNCMVTMQSWMFLSSFEKMRKNILAKYTISNLMHMENNVMGIAFGTAVTIFRNAAMPDFKGTYHQIKTADVAKQAPVSLPIPGNRFNRTNQANFGKIPGSPIAYWVKKSTYQSYEQNPTLMDVYHPEVGMTTSNNKLFVRKWFEVSMTECNMFDGKENKWFPYAKGGGYRKWFGLENEIVNWAHNGQSIKNYRKYGAQKTAAVRNENDYFKIGITWSAVTSGRFSARLLPANHIFDSGGSSIFPSSEDRIMILGIMNSIIMDENLLIKNPTLNFQPSDIGSLPVISQKDGRAENVVKQNINIARIDWDTFENSWNFELHPLLLHIADDKQKKIDGRLENAFAVWKDEAQERFEKLKANEEELNRIFIDLYGLNDELTPEVADKDVSVRRADEERDIKSLLSYFVGLVFGRYSLDVPGLAYAGGDWSNDKYQSFVPNKDNLLLLNDDRYFDDERDIMNRFKSFLAITFGDKHIQENMDYIARIIGKKVDNSEQAIRKYFVDDFFKDHKKGYQNRPIYWEFSSGEQAGFKALMYLHRYDEGELAMIRTDYLYPLQSRYEEYIERLEQWVQDESVAKTKKQLEKNLKHVTQQLKELKQYDSILRHVADERIKLDLDDGVLVNYDKLQDESRILTKL</sequence>
<evidence type="ECO:0000256" key="4">
    <source>
        <dbReference type="ARBA" id="ARBA00022691"/>
    </source>
</evidence>
<dbReference type="InterPro" id="IPR050953">
    <property type="entry name" value="N4_N6_ade-DNA_methylase"/>
</dbReference>
<evidence type="ECO:0000256" key="5">
    <source>
        <dbReference type="ARBA" id="ARBA00047942"/>
    </source>
</evidence>
<organism evidence="7 8">
    <name type="scientific">Lactiplantibacillus pentosus</name>
    <name type="common">Lactobacillus pentosus</name>
    <dbReference type="NCBI Taxonomy" id="1589"/>
    <lineage>
        <taxon>Bacteria</taxon>
        <taxon>Bacillati</taxon>
        <taxon>Bacillota</taxon>
        <taxon>Bacilli</taxon>
        <taxon>Lactobacillales</taxon>
        <taxon>Lactobacillaceae</taxon>
        <taxon>Lactiplantibacillus</taxon>
    </lineage>
</organism>
<dbReference type="AlphaFoldDB" id="A0ABD7ILH6"/>
<dbReference type="Proteomes" id="UP000276249">
    <property type="component" value="Unassembled WGS sequence"/>
</dbReference>
<comment type="catalytic activity">
    <reaction evidence="5">
        <text>a 2'-deoxyadenosine in DNA + S-adenosyl-L-methionine = an N(6)-methyl-2'-deoxyadenosine in DNA + S-adenosyl-L-homocysteine + H(+)</text>
        <dbReference type="Rhea" id="RHEA:15197"/>
        <dbReference type="Rhea" id="RHEA-COMP:12418"/>
        <dbReference type="Rhea" id="RHEA-COMP:12419"/>
        <dbReference type="ChEBI" id="CHEBI:15378"/>
        <dbReference type="ChEBI" id="CHEBI:57856"/>
        <dbReference type="ChEBI" id="CHEBI:59789"/>
        <dbReference type="ChEBI" id="CHEBI:90615"/>
        <dbReference type="ChEBI" id="CHEBI:90616"/>
        <dbReference type="EC" id="2.1.1.72"/>
    </reaction>
</comment>
<dbReference type="PROSITE" id="PS00092">
    <property type="entry name" value="N6_MTASE"/>
    <property type="match status" value="1"/>
</dbReference>
<feature type="domain" description="Type II methyltransferase M.TaqI-like" evidence="6">
    <location>
        <begin position="173"/>
        <end position="391"/>
    </location>
</feature>
<keyword evidence="4" id="KW-0949">S-adenosyl-L-methionine</keyword>
<comment type="caution">
    <text evidence="7">The sequence shown here is derived from an EMBL/GenBank/DDBJ whole genome shotgun (WGS) entry which is preliminary data.</text>
</comment>
<accession>A0ABD7ILH6</accession>
<gene>
    <name evidence="7" type="primary">pglX</name>
    <name evidence="7" type="ORF">D6U18_15965</name>
</gene>
<evidence type="ECO:0000256" key="3">
    <source>
        <dbReference type="ARBA" id="ARBA00022679"/>
    </source>
</evidence>
<protein>
    <recommendedName>
        <fullName evidence="1">site-specific DNA-methyltransferase (adenine-specific)</fullName>
        <ecNumber evidence="1">2.1.1.72</ecNumber>
    </recommendedName>
</protein>
<dbReference type="RefSeq" id="WP_122217949.1">
    <property type="nucleotide sequence ID" value="NZ_RDCJ01000114.1"/>
</dbReference>
<evidence type="ECO:0000259" key="6">
    <source>
        <dbReference type="Pfam" id="PF07669"/>
    </source>
</evidence>
<dbReference type="Gene3D" id="3.40.50.150">
    <property type="entry name" value="Vaccinia Virus protein VP39"/>
    <property type="match status" value="1"/>
</dbReference>
<dbReference type="SUPFAM" id="SSF53335">
    <property type="entry name" value="S-adenosyl-L-methionine-dependent methyltransferases"/>
    <property type="match status" value="1"/>
</dbReference>
<name>A0ABD7ILH6_LACPE</name>
<evidence type="ECO:0000313" key="8">
    <source>
        <dbReference type="Proteomes" id="UP000276249"/>
    </source>
</evidence>
<keyword evidence="2" id="KW-0489">Methyltransferase</keyword>
<proteinExistence type="predicted"/>
<dbReference type="NCBIfam" id="NF033452">
    <property type="entry name" value="BREX_1_MTaseX"/>
    <property type="match status" value="1"/>
</dbReference>
<dbReference type="EC" id="2.1.1.72" evidence="1"/>
<dbReference type="GO" id="GO:0032259">
    <property type="term" value="P:methylation"/>
    <property type="evidence" value="ECO:0007669"/>
    <property type="project" value="UniProtKB-KW"/>
</dbReference>
<dbReference type="PANTHER" id="PTHR33841:SF1">
    <property type="entry name" value="DNA METHYLTRANSFERASE A"/>
    <property type="match status" value="1"/>
</dbReference>
<dbReference type="InterPro" id="IPR029063">
    <property type="entry name" value="SAM-dependent_MTases_sf"/>
</dbReference>
<reference evidence="7 8" key="1">
    <citation type="submission" date="2018-10" db="EMBL/GenBank/DDBJ databases">
        <title>Genome sequences of five Lactobacillus pentosus strains isolated from brines of traditionally fermented spanish-style green table olives and differences between them.</title>
        <authorList>
            <person name="Jimenez Diaz R."/>
        </authorList>
    </citation>
    <scope>NUCLEOTIDE SEQUENCE [LARGE SCALE GENOMIC DNA]</scope>
    <source>
        <strain evidence="7 8">IG10</strain>
    </source>
</reference>
<dbReference type="Pfam" id="PF07669">
    <property type="entry name" value="Eco57I"/>
    <property type="match status" value="1"/>
</dbReference>